<dbReference type="SUPFAM" id="SSF56672">
    <property type="entry name" value="DNA/RNA polymerases"/>
    <property type="match status" value="1"/>
</dbReference>
<evidence type="ECO:0000256" key="1">
    <source>
        <dbReference type="SAM" id="MobiDB-lite"/>
    </source>
</evidence>
<dbReference type="Gene3D" id="3.10.10.10">
    <property type="entry name" value="HIV Type 1 Reverse Transcriptase, subunit A, domain 1"/>
    <property type="match status" value="1"/>
</dbReference>
<dbReference type="Pfam" id="PF03732">
    <property type="entry name" value="Retrotrans_gag"/>
    <property type="match status" value="1"/>
</dbReference>
<reference evidence="3" key="2">
    <citation type="submission" date="2022-01" db="EMBL/GenBank/DDBJ databases">
        <authorList>
            <person name="Yamashiro T."/>
            <person name="Shiraishi A."/>
            <person name="Satake H."/>
            <person name="Nakayama K."/>
        </authorList>
    </citation>
    <scope>NUCLEOTIDE SEQUENCE</scope>
</reference>
<keyword evidence="4" id="KW-1185">Reference proteome</keyword>
<sequence length="396" mass="46260">MYRQTLGGAARNWFDDLDPKSVDSFEELSQKFLEEFSQQKRYAKEPTEIHDIKRRQNEGLQAFMDRFKSKSSHIKRWTKCSKESGLSLEEKWPHVQRKWPQHQQLLSVKKADRRGYGLEEVGLSGKGYLLEQPEERGSRKEQHKSHKHDKGRGNRKRPFKGERPGLPDELTFPAIPQNRLTDEPIILEGRIEDHQVRRILVDGGSSSEIMYEHCFRNLNINIRSRLRRCRAPLIGRIGMRSLRAVGFTIHSMIKFPTNQGIMTMETSREALWECRQLERVQGSWKEEGTIRKVQHPEWVANTIPVKLENGTWKVQVDYSILNKVCAKDMYPFPEEGEPVQMFPTTPKRKQPNKNGREWRRKNRVSYGRRGILFHPHAERIKKLGGDTSKDDGKGLG</sequence>
<keyword evidence="3" id="KW-0695">RNA-directed DNA polymerase</keyword>
<evidence type="ECO:0000313" key="4">
    <source>
        <dbReference type="Proteomes" id="UP001151760"/>
    </source>
</evidence>
<evidence type="ECO:0000259" key="2">
    <source>
        <dbReference type="Pfam" id="PF03732"/>
    </source>
</evidence>
<organism evidence="3 4">
    <name type="scientific">Tanacetum coccineum</name>
    <dbReference type="NCBI Taxonomy" id="301880"/>
    <lineage>
        <taxon>Eukaryota</taxon>
        <taxon>Viridiplantae</taxon>
        <taxon>Streptophyta</taxon>
        <taxon>Embryophyta</taxon>
        <taxon>Tracheophyta</taxon>
        <taxon>Spermatophyta</taxon>
        <taxon>Magnoliopsida</taxon>
        <taxon>eudicotyledons</taxon>
        <taxon>Gunneridae</taxon>
        <taxon>Pentapetalae</taxon>
        <taxon>asterids</taxon>
        <taxon>campanulids</taxon>
        <taxon>Asterales</taxon>
        <taxon>Asteraceae</taxon>
        <taxon>Asteroideae</taxon>
        <taxon>Anthemideae</taxon>
        <taxon>Anthemidinae</taxon>
        <taxon>Tanacetum</taxon>
    </lineage>
</organism>
<feature type="region of interest" description="Disordered" evidence="1">
    <location>
        <begin position="129"/>
        <end position="173"/>
    </location>
</feature>
<dbReference type="EMBL" id="BQNB010015269">
    <property type="protein sequence ID" value="GJT37995.1"/>
    <property type="molecule type" value="Genomic_DNA"/>
</dbReference>
<dbReference type="InterPro" id="IPR005162">
    <property type="entry name" value="Retrotrans_gag_dom"/>
</dbReference>
<evidence type="ECO:0000313" key="3">
    <source>
        <dbReference type="EMBL" id="GJT37995.1"/>
    </source>
</evidence>
<feature type="domain" description="Retrotransposon gag" evidence="2">
    <location>
        <begin position="5"/>
        <end position="79"/>
    </location>
</feature>
<comment type="caution">
    <text evidence="3">The sequence shown here is derived from an EMBL/GenBank/DDBJ whole genome shotgun (WGS) entry which is preliminary data.</text>
</comment>
<dbReference type="Proteomes" id="UP001151760">
    <property type="component" value="Unassembled WGS sequence"/>
</dbReference>
<dbReference type="InterPro" id="IPR043502">
    <property type="entry name" value="DNA/RNA_pol_sf"/>
</dbReference>
<dbReference type="PANTHER" id="PTHR33223:SF11">
    <property type="entry name" value="ELEMENT PROTEIN, PUTATIVE-RELATED"/>
    <property type="match status" value="1"/>
</dbReference>
<dbReference type="PANTHER" id="PTHR33223">
    <property type="entry name" value="CCHC-TYPE DOMAIN-CONTAINING PROTEIN"/>
    <property type="match status" value="1"/>
</dbReference>
<name>A0ABQ5DFH1_9ASTR</name>
<feature type="compositionally biased region" description="Basic residues" evidence="1">
    <location>
        <begin position="141"/>
        <end position="158"/>
    </location>
</feature>
<feature type="region of interest" description="Disordered" evidence="1">
    <location>
        <begin position="377"/>
        <end position="396"/>
    </location>
</feature>
<keyword evidence="3" id="KW-0808">Transferase</keyword>
<accession>A0ABQ5DFH1</accession>
<protein>
    <submittedName>
        <fullName evidence="3">Reverse transcriptase domain-containing protein</fullName>
    </submittedName>
</protein>
<proteinExistence type="predicted"/>
<reference evidence="3" key="1">
    <citation type="journal article" date="2022" name="Int. J. Mol. Sci.">
        <title>Draft Genome of Tanacetum Coccineum: Genomic Comparison of Closely Related Tanacetum-Family Plants.</title>
        <authorList>
            <person name="Yamashiro T."/>
            <person name="Shiraishi A."/>
            <person name="Nakayama K."/>
            <person name="Satake H."/>
        </authorList>
    </citation>
    <scope>NUCLEOTIDE SEQUENCE</scope>
</reference>
<gene>
    <name evidence="3" type="ORF">Tco_0937860</name>
</gene>
<keyword evidence="3" id="KW-0548">Nucleotidyltransferase</keyword>
<dbReference type="GO" id="GO:0003964">
    <property type="term" value="F:RNA-directed DNA polymerase activity"/>
    <property type="evidence" value="ECO:0007669"/>
    <property type="project" value="UniProtKB-KW"/>
</dbReference>
<feature type="region of interest" description="Disordered" evidence="1">
    <location>
        <begin position="336"/>
        <end position="361"/>
    </location>
</feature>